<dbReference type="InterPro" id="IPR001853">
    <property type="entry name" value="DSBA-like_thioredoxin_dom"/>
</dbReference>
<dbReference type="InterPro" id="IPR036249">
    <property type="entry name" value="Thioredoxin-like_sf"/>
</dbReference>
<dbReference type="InterPro" id="IPR023205">
    <property type="entry name" value="DsbA/DsbL"/>
</dbReference>
<dbReference type="GO" id="GO:0042597">
    <property type="term" value="C:periplasmic space"/>
    <property type="evidence" value="ECO:0007669"/>
    <property type="project" value="UniProtKB-SubCell"/>
</dbReference>
<dbReference type="PROSITE" id="PS51352">
    <property type="entry name" value="THIOREDOXIN_2"/>
    <property type="match status" value="1"/>
</dbReference>
<keyword evidence="12" id="KW-1185">Reference proteome</keyword>
<reference evidence="11 12" key="1">
    <citation type="submission" date="2024-02" db="EMBL/GenBank/DDBJ databases">
        <title>A novel Wenzhouxiangellaceae bacterium, isolated from coastal sediments.</title>
        <authorList>
            <person name="Du Z.-J."/>
            <person name="Ye Y.-Q."/>
            <person name="Zhang X.-Y."/>
        </authorList>
    </citation>
    <scope>NUCLEOTIDE SEQUENCE [LARGE SCALE GENOMIC DNA]</scope>
    <source>
        <strain evidence="11 12">CH-27</strain>
    </source>
</reference>
<evidence type="ECO:0000256" key="5">
    <source>
        <dbReference type="ARBA" id="ARBA00022764"/>
    </source>
</evidence>
<evidence type="ECO:0000256" key="7">
    <source>
        <dbReference type="ARBA" id="ARBA00023284"/>
    </source>
</evidence>
<accession>A0AAW9RPS1</accession>
<keyword evidence="4" id="KW-0732">Signal</keyword>
<feature type="domain" description="Thioredoxin" evidence="10">
    <location>
        <begin position="20"/>
        <end position="210"/>
    </location>
</feature>
<evidence type="ECO:0000259" key="10">
    <source>
        <dbReference type="PROSITE" id="PS51352"/>
    </source>
</evidence>
<dbReference type="GO" id="GO:0016491">
    <property type="term" value="F:oxidoreductase activity"/>
    <property type="evidence" value="ECO:0007669"/>
    <property type="project" value="InterPro"/>
</dbReference>
<organism evidence="11 12">
    <name type="scientific">Elongatibacter sediminis</name>
    <dbReference type="NCBI Taxonomy" id="3119006"/>
    <lineage>
        <taxon>Bacteria</taxon>
        <taxon>Pseudomonadati</taxon>
        <taxon>Pseudomonadota</taxon>
        <taxon>Gammaproteobacteria</taxon>
        <taxon>Chromatiales</taxon>
        <taxon>Wenzhouxiangellaceae</taxon>
        <taxon>Elongatibacter</taxon>
    </lineage>
</organism>
<dbReference type="PANTHER" id="PTHR35891:SF2">
    <property type="entry name" value="THIOL:DISULFIDE INTERCHANGE PROTEIN DSBA"/>
    <property type="match status" value="1"/>
</dbReference>
<evidence type="ECO:0000256" key="6">
    <source>
        <dbReference type="ARBA" id="ARBA00023157"/>
    </source>
</evidence>
<evidence type="ECO:0000256" key="3">
    <source>
        <dbReference type="ARBA" id="ARBA00013831"/>
    </source>
</evidence>
<dbReference type="SUPFAM" id="SSF52833">
    <property type="entry name" value="Thioredoxin-like"/>
    <property type="match status" value="1"/>
</dbReference>
<dbReference type="InterPro" id="IPR050824">
    <property type="entry name" value="Thiol_disulfide_DsbA"/>
</dbReference>
<dbReference type="Proteomes" id="UP001359886">
    <property type="component" value="Unassembled WGS sequence"/>
</dbReference>
<proteinExistence type="inferred from homology"/>
<comment type="caution">
    <text evidence="11">The sequence shown here is derived from an EMBL/GenBank/DDBJ whole genome shotgun (WGS) entry which is preliminary data.</text>
</comment>
<dbReference type="PANTHER" id="PTHR35891">
    <property type="entry name" value="THIOL:DISULFIDE INTERCHANGE PROTEIN DSBA"/>
    <property type="match status" value="1"/>
</dbReference>
<feature type="disulfide bond" description="Redox-active" evidence="8">
    <location>
        <begin position="61"/>
        <end position="64"/>
    </location>
</feature>
<evidence type="ECO:0000256" key="4">
    <source>
        <dbReference type="ARBA" id="ARBA00022729"/>
    </source>
</evidence>
<dbReference type="Pfam" id="PF01323">
    <property type="entry name" value="DSBA"/>
    <property type="match status" value="1"/>
</dbReference>
<protein>
    <recommendedName>
        <fullName evidence="3">Thiol:disulfide interchange protein DsbA</fullName>
    </recommendedName>
</protein>
<dbReference type="RefSeq" id="WP_354696851.1">
    <property type="nucleotide sequence ID" value="NZ_JAZHOG010000015.1"/>
</dbReference>
<dbReference type="EMBL" id="JAZHOG010000015">
    <property type="protein sequence ID" value="MEJ8569526.1"/>
    <property type="molecule type" value="Genomic_DNA"/>
</dbReference>
<evidence type="ECO:0000256" key="9">
    <source>
        <dbReference type="SAM" id="MobiDB-lite"/>
    </source>
</evidence>
<gene>
    <name evidence="11" type="ORF">V3330_18000</name>
</gene>
<evidence type="ECO:0000313" key="11">
    <source>
        <dbReference type="EMBL" id="MEJ8569526.1"/>
    </source>
</evidence>
<evidence type="ECO:0000256" key="2">
    <source>
        <dbReference type="ARBA" id="ARBA00005791"/>
    </source>
</evidence>
<keyword evidence="5" id="KW-0574">Periplasm</keyword>
<evidence type="ECO:0000256" key="1">
    <source>
        <dbReference type="ARBA" id="ARBA00004418"/>
    </source>
</evidence>
<evidence type="ECO:0000313" key="12">
    <source>
        <dbReference type="Proteomes" id="UP001359886"/>
    </source>
</evidence>
<dbReference type="AlphaFoldDB" id="A0AAW9RPS1"/>
<dbReference type="InterPro" id="IPR013766">
    <property type="entry name" value="Thioredoxin_domain"/>
</dbReference>
<sequence length="240" mass="26113">MRNGVIRLPVLSGLLLLISGAVFGQSPSGTYQEGIHYSVIPDATVKSDGPVEVVEAFSYLCTHCATFEPYVQSWKKRLPEHVEFKRIPVVFGRSSWELYARAYATAEMMGIADESHPAMMDKLWKERDVMRDMDALGDFYAEFGADPAEFKAMSESFAVDAKMRRDQRRVQNAGVRGTPSLIVNGKYLVAGNAAVANFDVMLDVVDYLVATEAAAMGATAEASAEGAEPELAEAEAVAAD</sequence>
<feature type="region of interest" description="Disordered" evidence="9">
    <location>
        <begin position="221"/>
        <end position="240"/>
    </location>
</feature>
<keyword evidence="7" id="KW-0676">Redox-active center</keyword>
<keyword evidence="6" id="KW-1015">Disulfide bond</keyword>
<dbReference type="PIRSF" id="PIRSF001488">
    <property type="entry name" value="Tdi_protein"/>
    <property type="match status" value="1"/>
</dbReference>
<dbReference type="CDD" id="cd03019">
    <property type="entry name" value="DsbA_DsbA"/>
    <property type="match status" value="1"/>
</dbReference>
<dbReference type="Gene3D" id="3.40.30.10">
    <property type="entry name" value="Glutaredoxin"/>
    <property type="match status" value="1"/>
</dbReference>
<name>A0AAW9RPS1_9GAMM</name>
<comment type="subcellular location">
    <subcellularLocation>
        <location evidence="1">Periplasm</location>
    </subcellularLocation>
</comment>
<comment type="similarity">
    <text evidence="2">Belongs to the thioredoxin family. DsbA subfamily.</text>
</comment>
<evidence type="ECO:0000256" key="8">
    <source>
        <dbReference type="PIRSR" id="PIRSR001488-1"/>
    </source>
</evidence>